<protein>
    <submittedName>
        <fullName evidence="6">Succinoglycan biosynthesis protein ExoI</fullName>
    </submittedName>
</protein>
<evidence type="ECO:0000313" key="6">
    <source>
        <dbReference type="EMBL" id="ANU08451.1"/>
    </source>
</evidence>
<keyword evidence="4" id="KW-0732">Signal</keyword>
<dbReference type="SUPFAM" id="SSF50199">
    <property type="entry name" value="Staphylococcal nuclease"/>
    <property type="match status" value="1"/>
</dbReference>
<dbReference type="Pfam" id="PF00565">
    <property type="entry name" value="SNase"/>
    <property type="match status" value="1"/>
</dbReference>
<feature type="signal peptide" evidence="4">
    <location>
        <begin position="1"/>
        <end position="22"/>
    </location>
</feature>
<organism evidence="6 7">
    <name type="scientific">Paraurantiacibacter namhicola</name>
    <dbReference type="NCBI Taxonomy" id="645517"/>
    <lineage>
        <taxon>Bacteria</taxon>
        <taxon>Pseudomonadati</taxon>
        <taxon>Pseudomonadota</taxon>
        <taxon>Alphaproteobacteria</taxon>
        <taxon>Sphingomonadales</taxon>
        <taxon>Erythrobacteraceae</taxon>
        <taxon>Paraurantiacibacter</taxon>
    </lineage>
</organism>
<dbReference type="GO" id="GO:0016787">
    <property type="term" value="F:hydrolase activity"/>
    <property type="evidence" value="ECO:0007669"/>
    <property type="project" value="UniProtKB-KW"/>
</dbReference>
<dbReference type="SMART" id="SM00318">
    <property type="entry name" value="SNc"/>
    <property type="match status" value="1"/>
</dbReference>
<evidence type="ECO:0000259" key="5">
    <source>
        <dbReference type="PROSITE" id="PS50830"/>
    </source>
</evidence>
<dbReference type="Pfam" id="PF05901">
    <property type="entry name" value="Excalibur"/>
    <property type="match status" value="1"/>
</dbReference>
<evidence type="ECO:0000256" key="2">
    <source>
        <dbReference type="ARBA" id="ARBA00022759"/>
    </source>
</evidence>
<dbReference type="InterPro" id="IPR035437">
    <property type="entry name" value="SNase_OB-fold_sf"/>
</dbReference>
<evidence type="ECO:0000256" key="3">
    <source>
        <dbReference type="ARBA" id="ARBA00022801"/>
    </source>
</evidence>
<evidence type="ECO:0000256" key="4">
    <source>
        <dbReference type="SAM" id="SignalP"/>
    </source>
</evidence>
<dbReference type="Proteomes" id="UP000092698">
    <property type="component" value="Chromosome"/>
</dbReference>
<accession>A0A1C7DAV5</accession>
<feature type="domain" description="TNase-like" evidence="5">
    <location>
        <begin position="32"/>
        <end position="145"/>
    </location>
</feature>
<sequence length="226" mass="24003">MQKSLTLVAALALAGGYSIAEAQVYSGSAVAVDGDTIRIGEERIRLVGIDAPEASQFCERGGVQWQCGADAIALLEALLERGRIECRQIGRDIYQRVLATCSVGRLDLAGEMVGSGLAIVIDESDTLLLDRQDAARGAGLGMWGGTFQNPADFRADKTTQLAVPAPAPAPVARRDATAQPSRTVYYRNCKEARAAGAAPIYRGQPGYRPEMDGDNDGIACEPYRGK</sequence>
<keyword evidence="1" id="KW-0540">Nuclease</keyword>
<reference evidence="6 7" key="1">
    <citation type="submission" date="2016-07" db="EMBL/GenBank/DDBJ databases">
        <title>Complete genome sequence of Altererythrobacter namhicola JCM 16345T, containing esterase-encoding genes.</title>
        <authorList>
            <person name="Cheng H."/>
            <person name="Wu Y.-H."/>
            <person name="Jian S.-L."/>
            <person name="Huo Y.-Y."/>
            <person name="Wang C.-S."/>
            <person name="Xu X.-W."/>
        </authorList>
    </citation>
    <scope>NUCLEOTIDE SEQUENCE [LARGE SCALE GENOMIC DNA]</scope>
    <source>
        <strain evidence="6 7">JCM 16345</strain>
    </source>
</reference>
<dbReference type="GO" id="GO:0004519">
    <property type="term" value="F:endonuclease activity"/>
    <property type="evidence" value="ECO:0007669"/>
    <property type="project" value="UniProtKB-KW"/>
</dbReference>
<dbReference type="OrthoDB" id="9805504at2"/>
<keyword evidence="7" id="KW-1185">Reference proteome</keyword>
<evidence type="ECO:0000256" key="1">
    <source>
        <dbReference type="ARBA" id="ARBA00022722"/>
    </source>
</evidence>
<name>A0A1C7DAV5_9SPHN</name>
<dbReference type="PATRIC" id="fig|645517.4.peg.2149"/>
<evidence type="ECO:0000313" key="7">
    <source>
        <dbReference type="Proteomes" id="UP000092698"/>
    </source>
</evidence>
<dbReference type="RefSeq" id="WP_067788552.1">
    <property type="nucleotide sequence ID" value="NZ_CP016545.1"/>
</dbReference>
<dbReference type="EMBL" id="CP016545">
    <property type="protein sequence ID" value="ANU08451.1"/>
    <property type="molecule type" value="Genomic_DNA"/>
</dbReference>
<dbReference type="InterPro" id="IPR016071">
    <property type="entry name" value="Staphylococal_nuclease_OB-fold"/>
</dbReference>
<dbReference type="AlphaFoldDB" id="A0A1C7DAV5"/>
<dbReference type="SMART" id="SM00894">
    <property type="entry name" value="Excalibur"/>
    <property type="match status" value="1"/>
</dbReference>
<feature type="chain" id="PRO_5008884559" evidence="4">
    <location>
        <begin position="23"/>
        <end position="226"/>
    </location>
</feature>
<proteinExistence type="predicted"/>
<dbReference type="PANTHER" id="PTHR12302">
    <property type="entry name" value="EBNA2 BINDING PROTEIN P100"/>
    <property type="match status" value="1"/>
</dbReference>
<dbReference type="PANTHER" id="PTHR12302:SF3">
    <property type="entry name" value="SERINE_THREONINE-PROTEIN KINASE 31"/>
    <property type="match status" value="1"/>
</dbReference>
<dbReference type="PROSITE" id="PS50830">
    <property type="entry name" value="TNASE_3"/>
    <property type="match status" value="1"/>
</dbReference>
<dbReference type="Gene3D" id="2.40.50.90">
    <property type="match status" value="1"/>
</dbReference>
<dbReference type="KEGG" id="anh:A6F65_02165"/>
<dbReference type="InterPro" id="IPR008613">
    <property type="entry name" value="Excalibur_Ca-bd_domain"/>
</dbReference>
<gene>
    <name evidence="6" type="primary">exoI</name>
    <name evidence="6" type="ORF">A6F65_02165</name>
</gene>
<keyword evidence="3" id="KW-0378">Hydrolase</keyword>
<keyword evidence="2" id="KW-0255">Endonuclease</keyword>